<dbReference type="Pfam" id="PF13662">
    <property type="entry name" value="Toprim_4"/>
    <property type="match status" value="1"/>
</dbReference>
<dbReference type="GO" id="GO:0006310">
    <property type="term" value="P:DNA recombination"/>
    <property type="evidence" value="ECO:0007669"/>
    <property type="project" value="UniProtKB-UniRule"/>
</dbReference>
<dbReference type="SUPFAM" id="SSF111304">
    <property type="entry name" value="Recombination protein RecR"/>
    <property type="match status" value="1"/>
</dbReference>
<dbReference type="InterPro" id="IPR000093">
    <property type="entry name" value="DNA_Rcmb_RecR"/>
</dbReference>
<dbReference type="HAMAP" id="MF_00017">
    <property type="entry name" value="RecR"/>
    <property type="match status" value="1"/>
</dbReference>
<evidence type="ECO:0000256" key="2">
    <source>
        <dbReference type="ARBA" id="ARBA00022763"/>
    </source>
</evidence>
<organism evidence="9 10">
    <name type="scientific">Sulfurihydrogenibium yellowstonense SS-5</name>
    <dbReference type="NCBI Taxonomy" id="432331"/>
    <lineage>
        <taxon>Bacteria</taxon>
        <taxon>Pseudomonadati</taxon>
        <taxon>Aquificota</taxon>
        <taxon>Aquificia</taxon>
        <taxon>Aquificales</taxon>
        <taxon>Hydrogenothermaceae</taxon>
        <taxon>Sulfurihydrogenibium</taxon>
    </lineage>
</organism>
<dbReference type="Pfam" id="PF02132">
    <property type="entry name" value="RecR_ZnF"/>
    <property type="match status" value="1"/>
</dbReference>
<dbReference type="PROSITE" id="PS50880">
    <property type="entry name" value="TOPRIM"/>
    <property type="match status" value="1"/>
</dbReference>
<dbReference type="InterPro" id="IPR015967">
    <property type="entry name" value="Rcmb_RecR_Znf"/>
</dbReference>
<dbReference type="OrthoDB" id="9802672at2"/>
<dbReference type="GO" id="GO:0006281">
    <property type="term" value="P:DNA repair"/>
    <property type="evidence" value="ECO:0007669"/>
    <property type="project" value="UniProtKB-UniRule"/>
</dbReference>
<dbReference type="PANTHER" id="PTHR30446">
    <property type="entry name" value="RECOMBINATION PROTEIN RECR"/>
    <property type="match status" value="1"/>
</dbReference>
<evidence type="ECO:0000313" key="9">
    <source>
        <dbReference type="EMBL" id="EEP61015.1"/>
    </source>
</evidence>
<dbReference type="RefSeq" id="WP_007546069.1">
    <property type="nucleotide sequence ID" value="NZ_ABZS01000032.1"/>
</dbReference>
<evidence type="ECO:0000256" key="1">
    <source>
        <dbReference type="ARBA" id="ARBA00022723"/>
    </source>
</evidence>
<dbReference type="Pfam" id="PF21175">
    <property type="entry name" value="RecR_C"/>
    <property type="match status" value="1"/>
</dbReference>
<dbReference type="Gene3D" id="3.30.60.80">
    <property type="match status" value="1"/>
</dbReference>
<dbReference type="PROSITE" id="PS01300">
    <property type="entry name" value="RECR"/>
    <property type="match status" value="1"/>
</dbReference>
<comment type="caution">
    <text evidence="9">The sequence shown here is derived from an EMBL/GenBank/DDBJ whole genome shotgun (WGS) entry which is preliminary data.</text>
</comment>
<keyword evidence="3 7" id="KW-0863">Zinc-finger</keyword>
<evidence type="ECO:0000256" key="3">
    <source>
        <dbReference type="ARBA" id="ARBA00022771"/>
    </source>
</evidence>
<accession>C4FIU0</accession>
<evidence type="ECO:0000259" key="8">
    <source>
        <dbReference type="PROSITE" id="PS50880"/>
    </source>
</evidence>
<dbReference type="Gene3D" id="1.10.8.420">
    <property type="entry name" value="RecR Domain 1"/>
    <property type="match status" value="1"/>
</dbReference>
<keyword evidence="2 7" id="KW-0227">DNA damage</keyword>
<keyword evidence="6 7" id="KW-0234">DNA repair</keyword>
<feature type="zinc finger region" description="C4-type" evidence="7">
    <location>
        <begin position="58"/>
        <end position="73"/>
    </location>
</feature>
<keyword evidence="4 7" id="KW-0862">Zinc</keyword>
<dbReference type="PANTHER" id="PTHR30446:SF0">
    <property type="entry name" value="RECOMBINATION PROTEIN RECR"/>
    <property type="match status" value="1"/>
</dbReference>
<keyword evidence="5 7" id="KW-0233">DNA recombination</keyword>
<evidence type="ECO:0000256" key="6">
    <source>
        <dbReference type="ARBA" id="ARBA00023204"/>
    </source>
</evidence>
<dbReference type="GO" id="GO:0003677">
    <property type="term" value="F:DNA binding"/>
    <property type="evidence" value="ECO:0007669"/>
    <property type="project" value="UniProtKB-UniRule"/>
</dbReference>
<protein>
    <recommendedName>
        <fullName evidence="7">Recombination protein RecR</fullName>
    </recommendedName>
</protein>
<sequence>MNLVPDSIQQVISEISRLPGYGEKTAQRLAVNLLKMPKGEAVDLVRHLALMLDKVHLCRECGIFTEKEICDVCSDESRDRSVICVVEESFDAFMIENTDKYNGLYHVLGGRLSPLEGIGPEKLNIKSLIDRIKKLNVKEIIFATNPTVEGEATANYIHNLIKNYPITISRLAYGLPFGGILENADDFTLAKALENKQILK</sequence>
<keyword evidence="1 7" id="KW-0479">Metal-binding</keyword>
<dbReference type="InterPro" id="IPR006171">
    <property type="entry name" value="TOPRIM_dom"/>
</dbReference>
<dbReference type="SMART" id="SM00493">
    <property type="entry name" value="TOPRIM"/>
    <property type="match status" value="1"/>
</dbReference>
<reference evidence="9 10" key="1">
    <citation type="submission" date="2009-04" db="EMBL/GenBank/DDBJ databases">
        <authorList>
            <person name="Reysenbach A.-L."/>
            <person name="Heidelberg J.F."/>
            <person name="Nelson W.C."/>
        </authorList>
    </citation>
    <scope>NUCLEOTIDE SEQUENCE [LARGE SCALE GENOMIC DNA]</scope>
    <source>
        <strain evidence="9 10">SS-5</strain>
    </source>
</reference>
<dbReference type="InterPro" id="IPR034137">
    <property type="entry name" value="TOPRIM_RecR"/>
</dbReference>
<comment type="similarity">
    <text evidence="7">Belongs to the RecR family.</text>
</comment>
<comment type="function">
    <text evidence="7">May play a role in DNA repair. It seems to be involved in an RecBC-independent recombinational process of DNA repair. It may act with RecF and RecO.</text>
</comment>
<proteinExistence type="inferred from homology"/>
<feature type="domain" description="Toprim" evidence="8">
    <location>
        <begin position="81"/>
        <end position="176"/>
    </location>
</feature>
<evidence type="ECO:0000256" key="5">
    <source>
        <dbReference type="ARBA" id="ARBA00023172"/>
    </source>
</evidence>
<evidence type="ECO:0000256" key="7">
    <source>
        <dbReference type="HAMAP-Rule" id="MF_00017"/>
    </source>
</evidence>
<gene>
    <name evidence="7 9" type="primary">recR</name>
    <name evidence="9" type="ORF">SULYE_0480</name>
</gene>
<name>C4FIU0_9AQUI</name>
<dbReference type="NCBIfam" id="TIGR00615">
    <property type="entry name" value="recR"/>
    <property type="match status" value="1"/>
</dbReference>
<evidence type="ECO:0000313" key="10">
    <source>
        <dbReference type="Proteomes" id="UP000005540"/>
    </source>
</evidence>
<dbReference type="CDD" id="cd01025">
    <property type="entry name" value="TOPRIM_recR"/>
    <property type="match status" value="1"/>
</dbReference>
<dbReference type="AlphaFoldDB" id="C4FIU0"/>
<dbReference type="Gene3D" id="3.40.1360.10">
    <property type="match status" value="1"/>
</dbReference>
<dbReference type="Pfam" id="PF21176">
    <property type="entry name" value="RecR_HhH"/>
    <property type="match status" value="1"/>
</dbReference>
<evidence type="ECO:0000256" key="4">
    <source>
        <dbReference type="ARBA" id="ARBA00022833"/>
    </source>
</evidence>
<dbReference type="InterPro" id="IPR023627">
    <property type="entry name" value="Rcmb_RecR"/>
</dbReference>
<dbReference type="EMBL" id="ABZS01000032">
    <property type="protein sequence ID" value="EEP61015.1"/>
    <property type="molecule type" value="Genomic_DNA"/>
</dbReference>
<dbReference type="Proteomes" id="UP000005540">
    <property type="component" value="Unassembled WGS sequence"/>
</dbReference>
<keyword evidence="10" id="KW-1185">Reference proteome</keyword>
<dbReference type="GO" id="GO:0008270">
    <property type="term" value="F:zinc ion binding"/>
    <property type="evidence" value="ECO:0007669"/>
    <property type="project" value="UniProtKB-KW"/>
</dbReference>